<dbReference type="EMBL" id="JADPUN010000224">
    <property type="protein sequence ID" value="MBF9132220.1"/>
    <property type="molecule type" value="Genomic_DNA"/>
</dbReference>
<reference evidence="2 3" key="1">
    <citation type="submission" date="2020-11" db="EMBL/GenBank/DDBJ databases">
        <title>A novel isolate from a Black sea contaminated sediment with potential to produce alkanes: Plantactinospora alkalitolerans sp. nov.</title>
        <authorList>
            <person name="Carro L."/>
            <person name="Veyisoglu A."/>
            <person name="Guven K."/>
            <person name="Schumann P."/>
            <person name="Klenk H.-P."/>
            <person name="Sahin N."/>
        </authorList>
    </citation>
    <scope>NUCLEOTIDE SEQUENCE [LARGE SCALE GENOMIC DNA]</scope>
    <source>
        <strain evidence="2 3">S1510</strain>
    </source>
</reference>
<keyword evidence="3" id="KW-1185">Reference proteome</keyword>
<organism evidence="2 3">
    <name type="scientific">Plantactinospora alkalitolerans</name>
    <dbReference type="NCBI Taxonomy" id="2789879"/>
    <lineage>
        <taxon>Bacteria</taxon>
        <taxon>Bacillati</taxon>
        <taxon>Actinomycetota</taxon>
        <taxon>Actinomycetes</taxon>
        <taxon>Micromonosporales</taxon>
        <taxon>Micromonosporaceae</taxon>
        <taxon>Plantactinospora</taxon>
    </lineage>
</organism>
<dbReference type="SUPFAM" id="SSF56112">
    <property type="entry name" value="Protein kinase-like (PK-like)"/>
    <property type="match status" value="1"/>
</dbReference>
<evidence type="ECO:0000259" key="1">
    <source>
        <dbReference type="Pfam" id="PF01636"/>
    </source>
</evidence>
<dbReference type="RefSeq" id="WP_196203755.1">
    <property type="nucleotide sequence ID" value="NZ_JADPUN010000224.1"/>
</dbReference>
<feature type="domain" description="Aminoglycoside phosphotransferase" evidence="1">
    <location>
        <begin position="30"/>
        <end position="218"/>
    </location>
</feature>
<dbReference type="InterPro" id="IPR002575">
    <property type="entry name" value="Aminoglycoside_PTrfase"/>
</dbReference>
<dbReference type="InterPro" id="IPR011009">
    <property type="entry name" value="Kinase-like_dom_sf"/>
</dbReference>
<protein>
    <submittedName>
        <fullName evidence="2">Phosphotransferase</fullName>
    </submittedName>
</protein>
<dbReference type="Proteomes" id="UP000638560">
    <property type="component" value="Unassembled WGS sequence"/>
</dbReference>
<accession>A0ABS0H1A0</accession>
<comment type="caution">
    <text evidence="2">The sequence shown here is derived from an EMBL/GenBank/DDBJ whole genome shotgun (WGS) entry which is preliminary data.</text>
</comment>
<evidence type="ECO:0000313" key="3">
    <source>
        <dbReference type="Proteomes" id="UP000638560"/>
    </source>
</evidence>
<evidence type="ECO:0000313" key="2">
    <source>
        <dbReference type="EMBL" id="MBF9132220.1"/>
    </source>
</evidence>
<name>A0ABS0H1A0_9ACTN</name>
<dbReference type="Pfam" id="PF01636">
    <property type="entry name" value="APH"/>
    <property type="match status" value="1"/>
</dbReference>
<dbReference type="Gene3D" id="3.90.1200.10">
    <property type="match status" value="1"/>
</dbReference>
<gene>
    <name evidence="2" type="ORF">I0C86_25190</name>
</gene>
<sequence>MADLLGATVAMSSTESGGFSGGVAARVGCTDGRRAFVKAVPIEDDAGAVALYRREAVMAAALPSHLPAPRLLGCVEADGWLGLAFEEIDGHCVALPWRDAELRLVSAAVDELSGLGTPCPVAAAEPWGGAPDGWESWRSIAVDPGAVTLPTWCRGRLNDLVSLEDRLAEAVDGDTLLHSDLRSDNIMLTADGIRMVDWAWAARGQPWIDQLIFCLCAAVQGADAPDSMFLASRWGRRADAAAVDSVLAALAGRFLLAAASDAPAPCGLRAFQREEARVSLEWLSSRTKWG</sequence>
<proteinExistence type="predicted"/>